<dbReference type="EMBL" id="LN854557">
    <property type="protein sequence ID" value="CRL45640.1"/>
    <property type="molecule type" value="Genomic_DNA"/>
</dbReference>
<dbReference type="RefSeq" id="WP_050747688.1">
    <property type="nucleotide sequence ID" value="NC_007712.1"/>
</dbReference>
<evidence type="ECO:0000256" key="2">
    <source>
        <dbReference type="SAM" id="Phobius"/>
    </source>
</evidence>
<protein>
    <recommendedName>
        <fullName evidence="5">MFS transporter</fullName>
    </recommendedName>
</protein>
<proteinExistence type="predicted"/>
<dbReference type="Proteomes" id="UP000245838">
    <property type="component" value="Chromosome sggmmb4_Chromosome"/>
</dbReference>
<dbReference type="AlphaFoldDB" id="A0A193QL39"/>
<feature type="compositionally biased region" description="Low complexity" evidence="1">
    <location>
        <begin position="16"/>
        <end position="28"/>
    </location>
</feature>
<keyword evidence="2" id="KW-1133">Transmembrane helix</keyword>
<accession>A0A193QL39</accession>
<dbReference type="BioCyc" id="SGLO343509:SGP1_RS24405-MONOMER"/>
<reference evidence="3 4" key="1">
    <citation type="submission" date="2015-05" db="EMBL/GenBank/DDBJ databases">
        <authorList>
            <person name="Goodhead I."/>
        </authorList>
    </citation>
    <scope>NUCLEOTIDE SEQUENCE [LARGE SCALE GENOMIC DNA]</scope>
    <source>
        <strain evidence="4">morsitans</strain>
    </source>
</reference>
<organism evidence="3 4">
    <name type="scientific">Sodalis glossinidius (strain morsitans)</name>
    <dbReference type="NCBI Taxonomy" id="343509"/>
    <lineage>
        <taxon>Bacteria</taxon>
        <taxon>Pseudomonadati</taxon>
        <taxon>Pseudomonadota</taxon>
        <taxon>Gammaproteobacteria</taxon>
        <taxon>Enterobacterales</taxon>
        <taxon>Bruguierivoracaceae</taxon>
        <taxon>Sodalis</taxon>
    </lineage>
</organism>
<evidence type="ECO:0000313" key="3">
    <source>
        <dbReference type="EMBL" id="CRL45640.1"/>
    </source>
</evidence>
<dbReference type="OrthoDB" id="4474610at2"/>
<feature type="region of interest" description="Disordered" evidence="1">
    <location>
        <begin position="14"/>
        <end position="42"/>
    </location>
</feature>
<sequence length="85" mass="9248">MKSYHATLTCDWRKQPAASTSSAANPPHTAHDHALDAPSAPLDLPRPKGHNLRWVIIGIIALLTITNYLDRGNLSVAAPQIMQDL</sequence>
<evidence type="ECO:0000256" key="1">
    <source>
        <dbReference type="SAM" id="MobiDB-lite"/>
    </source>
</evidence>
<keyword evidence="2" id="KW-0812">Transmembrane</keyword>
<gene>
    <name evidence="3" type="ORF">SGGMMB4_03570</name>
</gene>
<keyword evidence="2" id="KW-0472">Membrane</keyword>
<evidence type="ECO:0008006" key="5">
    <source>
        <dbReference type="Google" id="ProtNLM"/>
    </source>
</evidence>
<dbReference type="InterPro" id="IPR036259">
    <property type="entry name" value="MFS_trans_sf"/>
</dbReference>
<dbReference type="SUPFAM" id="SSF103473">
    <property type="entry name" value="MFS general substrate transporter"/>
    <property type="match status" value="1"/>
</dbReference>
<name>A0A193QL39_SODGM</name>
<evidence type="ECO:0000313" key="4">
    <source>
        <dbReference type="Proteomes" id="UP000245838"/>
    </source>
</evidence>
<feature type="transmembrane region" description="Helical" evidence="2">
    <location>
        <begin position="52"/>
        <end position="69"/>
    </location>
</feature>